<reference evidence="4 5" key="1">
    <citation type="submission" date="2020-08" db="EMBL/GenBank/DDBJ databases">
        <title>Genome sequence of Tessaracoccus defluvii JCM 17540T.</title>
        <authorList>
            <person name="Hyun D.-W."/>
            <person name="Bae J.-W."/>
        </authorList>
    </citation>
    <scope>NUCLEOTIDE SEQUENCE [LARGE SCALE GENOMIC DNA]</scope>
    <source>
        <strain evidence="4 5">JCM 17540</strain>
    </source>
</reference>
<dbReference type="EMBL" id="CP060789">
    <property type="protein sequence ID" value="QNP57034.1"/>
    <property type="molecule type" value="Genomic_DNA"/>
</dbReference>
<proteinExistence type="predicted"/>
<dbReference type="KEGG" id="tdf:H9L22_06900"/>
<dbReference type="Pfam" id="PF00890">
    <property type="entry name" value="FAD_binding_2"/>
    <property type="match status" value="1"/>
</dbReference>
<evidence type="ECO:0000313" key="4">
    <source>
        <dbReference type="EMBL" id="QNP57034.1"/>
    </source>
</evidence>
<dbReference type="InterPro" id="IPR003953">
    <property type="entry name" value="FAD-dep_OxRdtase_2_FAD-bd"/>
</dbReference>
<keyword evidence="1" id="KW-0285">Flavoprotein</keyword>
<sequence>MVIIRGAGLAGLAAAARLARLGHEVTLATGGTPLGDAYAPGVPTNPDPLGTITLPAAWRDLFKKSGGHLTTELNRAHLTLVEADPVAVDLGEGDLLRLPAERGAQFRAIGERLGEAEAARWRDLIDSLDDAWIVFRRHALEGTTPVTTPGQRAALLLDVSAGDLADRVHPALGRLVVDAAGTPGAPGVEALPLAVERTFGRWRLVAADGTARPGTSLVGLLTTRLAERGVQLADEPPGPVDIDCVPAGPVGRAHDAAAWLARTPIAGADGRLRASAASPAGTQPWAELGSAALAVYALHERLTGEDCRPTNVDFRLPRLPQG</sequence>
<dbReference type="SUPFAM" id="SSF51971">
    <property type="entry name" value="Nucleotide-binding domain"/>
    <property type="match status" value="1"/>
</dbReference>
<keyword evidence="5" id="KW-1185">Reference proteome</keyword>
<name>A0A7H0H918_9ACTN</name>
<feature type="domain" description="FAD-dependent oxidoreductase 2 FAD-binding" evidence="3">
    <location>
        <begin position="2"/>
        <end position="41"/>
    </location>
</feature>
<organism evidence="4 5">
    <name type="scientific">Tessaracoccus defluvii</name>
    <dbReference type="NCBI Taxonomy" id="1285901"/>
    <lineage>
        <taxon>Bacteria</taxon>
        <taxon>Bacillati</taxon>
        <taxon>Actinomycetota</taxon>
        <taxon>Actinomycetes</taxon>
        <taxon>Propionibacteriales</taxon>
        <taxon>Propionibacteriaceae</taxon>
        <taxon>Tessaracoccus</taxon>
    </lineage>
</organism>
<accession>A0A7H0H918</accession>
<dbReference type="AlphaFoldDB" id="A0A7H0H918"/>
<dbReference type="InterPro" id="IPR036188">
    <property type="entry name" value="FAD/NAD-bd_sf"/>
</dbReference>
<dbReference type="Proteomes" id="UP000516117">
    <property type="component" value="Chromosome"/>
</dbReference>
<dbReference type="RefSeq" id="WP_187722133.1">
    <property type="nucleotide sequence ID" value="NZ_BAABBL010000003.1"/>
</dbReference>
<evidence type="ECO:0000256" key="1">
    <source>
        <dbReference type="ARBA" id="ARBA00022630"/>
    </source>
</evidence>
<evidence type="ECO:0000256" key="2">
    <source>
        <dbReference type="ARBA" id="ARBA00023002"/>
    </source>
</evidence>
<evidence type="ECO:0000313" key="5">
    <source>
        <dbReference type="Proteomes" id="UP000516117"/>
    </source>
</evidence>
<dbReference type="GO" id="GO:0016491">
    <property type="term" value="F:oxidoreductase activity"/>
    <property type="evidence" value="ECO:0007669"/>
    <property type="project" value="UniProtKB-KW"/>
</dbReference>
<gene>
    <name evidence="4" type="ORF">H9L22_06900</name>
</gene>
<keyword evidence="2" id="KW-0560">Oxidoreductase</keyword>
<dbReference type="Gene3D" id="3.50.50.60">
    <property type="entry name" value="FAD/NAD(P)-binding domain"/>
    <property type="match status" value="1"/>
</dbReference>
<protein>
    <recommendedName>
        <fullName evidence="3">FAD-dependent oxidoreductase 2 FAD-binding domain-containing protein</fullName>
    </recommendedName>
</protein>
<evidence type="ECO:0000259" key="3">
    <source>
        <dbReference type="Pfam" id="PF00890"/>
    </source>
</evidence>